<dbReference type="AlphaFoldDB" id="A0A1I4EZ35"/>
<dbReference type="SUPFAM" id="SSF52172">
    <property type="entry name" value="CheY-like"/>
    <property type="match status" value="1"/>
</dbReference>
<dbReference type="PROSITE" id="PS50110">
    <property type="entry name" value="RESPONSE_REGULATORY"/>
    <property type="match status" value="1"/>
</dbReference>
<feature type="modified residue" description="4-aspartylphosphate" evidence="1">
    <location>
        <position position="57"/>
    </location>
</feature>
<name>A0A1I4EZ35_9EURY</name>
<feature type="domain" description="Response regulatory" evidence="2">
    <location>
        <begin position="7"/>
        <end position="120"/>
    </location>
</feature>
<dbReference type="InterPro" id="IPR011006">
    <property type="entry name" value="CheY-like_superfamily"/>
</dbReference>
<dbReference type="GO" id="GO:0000160">
    <property type="term" value="P:phosphorelay signal transduction system"/>
    <property type="evidence" value="ECO:0007669"/>
    <property type="project" value="InterPro"/>
</dbReference>
<keyword evidence="1" id="KW-0597">Phosphoprotein</keyword>
<evidence type="ECO:0000259" key="2">
    <source>
        <dbReference type="PROSITE" id="PS50110"/>
    </source>
</evidence>
<organism evidence="3 4">
    <name type="scientific">Halogranum rubrum</name>
    <dbReference type="NCBI Taxonomy" id="553466"/>
    <lineage>
        <taxon>Archaea</taxon>
        <taxon>Methanobacteriati</taxon>
        <taxon>Methanobacteriota</taxon>
        <taxon>Stenosarchaea group</taxon>
        <taxon>Halobacteria</taxon>
        <taxon>Halobacteriales</taxon>
        <taxon>Haloferacaceae</taxon>
    </lineage>
</organism>
<evidence type="ECO:0000256" key="1">
    <source>
        <dbReference type="PROSITE-ProRule" id="PRU00169"/>
    </source>
</evidence>
<dbReference type="Pfam" id="PF00072">
    <property type="entry name" value="Response_reg"/>
    <property type="match status" value="1"/>
</dbReference>
<dbReference type="CDD" id="cd00156">
    <property type="entry name" value="REC"/>
    <property type="match status" value="1"/>
</dbReference>
<sequence>MMAGDALILAVASRSRNLELMRGLLDEAGYRVLTADDVEEFDALLQEADGVSLAVLDIDGFTAEIWARCERLQSLGVPILVLAKRLPSGVRQKALSIGARQLLEKPVRKGELRQSVQTLVTVH</sequence>
<evidence type="ECO:0000313" key="3">
    <source>
        <dbReference type="EMBL" id="SFL10968.1"/>
    </source>
</evidence>
<dbReference type="Proteomes" id="UP000199607">
    <property type="component" value="Unassembled WGS sequence"/>
</dbReference>
<dbReference type="STRING" id="553466.SAMN04487950_2506"/>
<accession>A0A1I4EZ35</accession>
<dbReference type="Gene3D" id="3.40.50.2300">
    <property type="match status" value="1"/>
</dbReference>
<proteinExistence type="predicted"/>
<dbReference type="RefSeq" id="WP_245756887.1">
    <property type="nucleotide sequence ID" value="NZ_FOTC01000002.1"/>
</dbReference>
<keyword evidence="4" id="KW-1185">Reference proteome</keyword>
<evidence type="ECO:0000313" key="4">
    <source>
        <dbReference type="Proteomes" id="UP000199607"/>
    </source>
</evidence>
<dbReference type="EMBL" id="FOTC01000002">
    <property type="protein sequence ID" value="SFL10968.1"/>
    <property type="molecule type" value="Genomic_DNA"/>
</dbReference>
<protein>
    <submittedName>
        <fullName evidence="3">Response regulator receiver domain-containing protein</fullName>
    </submittedName>
</protein>
<gene>
    <name evidence="3" type="ORF">SAMN04487950_2506</name>
</gene>
<dbReference type="InterPro" id="IPR001789">
    <property type="entry name" value="Sig_transdc_resp-reg_receiver"/>
</dbReference>
<dbReference type="SMART" id="SM00448">
    <property type="entry name" value="REC"/>
    <property type="match status" value="1"/>
</dbReference>
<reference evidence="4" key="1">
    <citation type="submission" date="2016-10" db="EMBL/GenBank/DDBJ databases">
        <authorList>
            <person name="Varghese N."/>
            <person name="Submissions S."/>
        </authorList>
    </citation>
    <scope>NUCLEOTIDE SEQUENCE [LARGE SCALE GENOMIC DNA]</scope>
    <source>
        <strain evidence="4">CGMCC 1.7738</strain>
    </source>
</reference>